<reference evidence="2 3" key="1">
    <citation type="submission" date="2021-01" db="EMBL/GenBank/DDBJ databases">
        <title>Whole genome shotgun sequence of Catellatospora bangladeshensis NBRC 107357.</title>
        <authorList>
            <person name="Komaki H."/>
            <person name="Tamura T."/>
        </authorList>
    </citation>
    <scope>NUCLEOTIDE SEQUENCE [LARGE SCALE GENOMIC DNA]</scope>
    <source>
        <strain evidence="2 3">NBRC 107357</strain>
    </source>
</reference>
<proteinExistence type="predicted"/>
<accession>A0A8J3JEW1</accession>
<feature type="domain" description="Acetyl-coenzyme A carboxylase carboxyl transferase subunit beta" evidence="1">
    <location>
        <begin position="48"/>
        <end position="195"/>
    </location>
</feature>
<sequence>MATLDTALDPRAPSFLDNRSTAQAALRALDHAHGQARDGGGEKEVTRHHARGKLLPRERIELLVDTDTALLELAATAGRETGEPAGAGLVTALGVVDGIECMLIANDPTVRVGGPSAAGRRKFARAVELAGRHLLPLVLLLESTADDERGAGAPDPSFARLSRMAAPVLCAVFGPLDAWLAPLPDLADHALTVRGRGDATRVDVVAEDERDALRLLRQTVRQLVTFRHGPRPAESLLAGAARPDEPPRYEAEELLAVASADPRGVTEPREVLARVLDGSDLDEFRPQRGPAVLAGFGAVHGHRVAVLAATGLAVDAESADKGVELARLAANAGVPVLVLANPVVEPAPDASAPLLRALSQADRMTLVLGVEPGAWTLAGPGFRFAWPVGDLTNEPYDGVIDPRDTRTVLGICLSVSASAARRGVPGHVAEREVAS</sequence>
<protein>
    <submittedName>
        <fullName evidence="2">Acetyl-CoA carboxylase carboxyltransferase subunit</fullName>
    </submittedName>
</protein>
<evidence type="ECO:0000313" key="3">
    <source>
        <dbReference type="Proteomes" id="UP000601223"/>
    </source>
</evidence>
<evidence type="ECO:0000259" key="1">
    <source>
        <dbReference type="Pfam" id="PF01039"/>
    </source>
</evidence>
<organism evidence="2 3">
    <name type="scientific">Catellatospora bangladeshensis</name>
    <dbReference type="NCBI Taxonomy" id="310355"/>
    <lineage>
        <taxon>Bacteria</taxon>
        <taxon>Bacillati</taxon>
        <taxon>Actinomycetota</taxon>
        <taxon>Actinomycetes</taxon>
        <taxon>Micromonosporales</taxon>
        <taxon>Micromonosporaceae</taxon>
        <taxon>Catellatospora</taxon>
    </lineage>
</organism>
<dbReference type="SUPFAM" id="SSF52096">
    <property type="entry name" value="ClpP/crotonase"/>
    <property type="match status" value="2"/>
</dbReference>
<dbReference type="PANTHER" id="PTHR22855">
    <property type="entry name" value="ACETYL, PROPIONYL, PYRUVATE, AND GLUTACONYL CARBOXYLASE-RELATED"/>
    <property type="match status" value="1"/>
</dbReference>
<dbReference type="InterPro" id="IPR034733">
    <property type="entry name" value="AcCoA_carboxyl_beta"/>
</dbReference>
<dbReference type="EMBL" id="BONF01000012">
    <property type="protein sequence ID" value="GIF81344.1"/>
    <property type="molecule type" value="Genomic_DNA"/>
</dbReference>
<dbReference type="Pfam" id="PF01039">
    <property type="entry name" value="Carboxyl_trans"/>
    <property type="match status" value="2"/>
</dbReference>
<comment type="caution">
    <text evidence="2">The sequence shown here is derived from an EMBL/GenBank/DDBJ whole genome shotgun (WGS) entry which is preliminary data.</text>
</comment>
<keyword evidence="3" id="KW-1185">Reference proteome</keyword>
<name>A0A8J3JEW1_9ACTN</name>
<gene>
    <name evidence="2" type="ORF">Cba03nite_26930</name>
</gene>
<dbReference type="RefSeq" id="WP_203745664.1">
    <property type="nucleotide sequence ID" value="NZ_BONF01000012.1"/>
</dbReference>
<dbReference type="Gene3D" id="3.90.226.10">
    <property type="entry name" value="2-enoyl-CoA Hydratase, Chain A, domain 1"/>
    <property type="match status" value="2"/>
</dbReference>
<dbReference type="PANTHER" id="PTHR22855:SF46">
    <property type="entry name" value="METHYLCROTONOYL-COA CARBOXYLASE"/>
    <property type="match status" value="1"/>
</dbReference>
<evidence type="ECO:0000313" key="2">
    <source>
        <dbReference type="EMBL" id="GIF81344.1"/>
    </source>
</evidence>
<dbReference type="InterPro" id="IPR045190">
    <property type="entry name" value="MCCB/AccD1-like"/>
</dbReference>
<dbReference type="Proteomes" id="UP000601223">
    <property type="component" value="Unassembled WGS sequence"/>
</dbReference>
<dbReference type="AlphaFoldDB" id="A0A8J3JEW1"/>
<dbReference type="InterPro" id="IPR029045">
    <property type="entry name" value="ClpP/crotonase-like_dom_sf"/>
</dbReference>
<feature type="domain" description="Acetyl-coenzyme A carboxylase carboxyl transferase subunit beta" evidence="1">
    <location>
        <begin position="202"/>
        <end position="341"/>
    </location>
</feature>